<dbReference type="InterPro" id="IPR004618">
    <property type="entry name" value="AsnA"/>
</dbReference>
<keyword evidence="6" id="KW-0061">Asparagine biosynthesis</keyword>
<evidence type="ECO:0000313" key="10">
    <source>
        <dbReference type="Proteomes" id="UP000255024"/>
    </source>
</evidence>
<keyword evidence="1" id="KW-0963">Cytoplasm</keyword>
<dbReference type="NCBIfam" id="TIGR00669">
    <property type="entry name" value="asnA"/>
    <property type="match status" value="1"/>
</dbReference>
<evidence type="ECO:0000256" key="3">
    <source>
        <dbReference type="ARBA" id="ARBA00022605"/>
    </source>
</evidence>
<dbReference type="PIRSF" id="PIRSF001555">
    <property type="entry name" value="Asp_ammon_ligase"/>
    <property type="match status" value="1"/>
</dbReference>
<dbReference type="Pfam" id="PF03590">
    <property type="entry name" value="AsnA"/>
    <property type="match status" value="1"/>
</dbReference>
<protein>
    <recommendedName>
        <fullName evidence="7">Aspartate--ammonia ligase</fullName>
        <ecNumber evidence="7">6.3.1.1</ecNumber>
    </recommendedName>
</protein>
<dbReference type="GO" id="GO:0005524">
    <property type="term" value="F:ATP binding"/>
    <property type="evidence" value="ECO:0007669"/>
    <property type="project" value="UniProtKB-KW"/>
</dbReference>
<dbReference type="InterPro" id="IPR045864">
    <property type="entry name" value="aa-tRNA-synth_II/BPL/LPL"/>
</dbReference>
<evidence type="ECO:0000256" key="7">
    <source>
        <dbReference type="NCBIfam" id="TIGR00669"/>
    </source>
</evidence>
<proteinExistence type="predicted"/>
<dbReference type="GO" id="GO:0005829">
    <property type="term" value="C:cytosol"/>
    <property type="evidence" value="ECO:0007669"/>
    <property type="project" value="TreeGrafter"/>
</dbReference>
<dbReference type="EMBL" id="UGQL01000002">
    <property type="protein sequence ID" value="STZ69357.1"/>
    <property type="molecule type" value="Genomic_DNA"/>
</dbReference>
<dbReference type="SUPFAM" id="SSF55681">
    <property type="entry name" value="Class II aaRS and biotin synthetases"/>
    <property type="match status" value="1"/>
</dbReference>
<dbReference type="GO" id="GO:0006529">
    <property type="term" value="P:asparagine biosynthetic process"/>
    <property type="evidence" value="ECO:0007669"/>
    <property type="project" value="UniProtKB-UniRule"/>
</dbReference>
<dbReference type="AlphaFoldDB" id="A0A378U2K9"/>
<evidence type="ECO:0000256" key="5">
    <source>
        <dbReference type="ARBA" id="ARBA00022840"/>
    </source>
</evidence>
<dbReference type="PANTHER" id="PTHR30073">
    <property type="entry name" value="ASPARTATE--AMMONIA LIGASE"/>
    <property type="match status" value="1"/>
</dbReference>
<dbReference type="Gene3D" id="3.30.930.10">
    <property type="entry name" value="Bira Bifunctional Protein, Domain 2"/>
    <property type="match status" value="1"/>
</dbReference>
<dbReference type="PANTHER" id="PTHR30073:SF5">
    <property type="entry name" value="ASPARTATE--AMMONIA LIGASE"/>
    <property type="match status" value="1"/>
</dbReference>
<dbReference type="RefSeq" id="WP_115092119.1">
    <property type="nucleotide sequence ID" value="NZ_CP068107.1"/>
</dbReference>
<feature type="domain" description="Aminoacyl-transfer RNA synthetases class-II family profile" evidence="8">
    <location>
        <begin position="97"/>
        <end position="318"/>
    </location>
</feature>
<sequence length="333" mass="37767">MRKKEILQTEKSIALIKQTFAAKLSEALNLYPISSPMLVNEGTGINDDLNGVEKAVSFPVKFLSTNVVIVHSLAKWKRIRLQELELPLYEGILTDMRAIRADEDYSPIHSIYVDQWDWELRIAPHNRCLSYLKAIVRHIYQALRETEAMVWQELQIEPILPEAISFIQAEQLLQLYPTLSPKEREQAIVKEHKAVFIVGVGHPLSNGVPHDSRASDYDDWSTATEDGYRGLNGDLLVWHPVLEQAVELSSMGIRVDQATLLHQLALTQTSSRMNLLYHQLVIQDQVPLSIGGGIGQSRLCMFLLRKQHIGEVQVSLWPTEVQAQAAQQQIQLL</sequence>
<dbReference type="Proteomes" id="UP000255024">
    <property type="component" value="Unassembled WGS sequence"/>
</dbReference>
<reference evidence="9 10" key="1">
    <citation type="submission" date="2018-06" db="EMBL/GenBank/DDBJ databases">
        <authorList>
            <consortium name="Pathogen Informatics"/>
            <person name="Doyle S."/>
        </authorList>
    </citation>
    <scope>NUCLEOTIDE SEQUENCE [LARGE SCALE GENOMIC DNA]</scope>
    <source>
        <strain evidence="9 10">NCTC11179</strain>
    </source>
</reference>
<keyword evidence="10" id="KW-1185">Reference proteome</keyword>
<accession>A0A378U2K9</accession>
<keyword evidence="4" id="KW-0547">Nucleotide-binding</keyword>
<dbReference type="EC" id="6.3.1.1" evidence="7"/>
<evidence type="ECO:0000256" key="6">
    <source>
        <dbReference type="ARBA" id="ARBA00022888"/>
    </source>
</evidence>
<name>A0A378U2K9_MYROD</name>
<evidence type="ECO:0000313" key="9">
    <source>
        <dbReference type="EMBL" id="STZ69357.1"/>
    </source>
</evidence>
<keyword evidence="3" id="KW-0028">Amino-acid biosynthesis</keyword>
<keyword evidence="5" id="KW-0067">ATP-binding</keyword>
<organism evidence="9 10">
    <name type="scientific">Myroides odoratus</name>
    <name type="common">Flavobacterium odoratum</name>
    <dbReference type="NCBI Taxonomy" id="256"/>
    <lineage>
        <taxon>Bacteria</taxon>
        <taxon>Pseudomonadati</taxon>
        <taxon>Bacteroidota</taxon>
        <taxon>Flavobacteriia</taxon>
        <taxon>Flavobacteriales</taxon>
        <taxon>Flavobacteriaceae</taxon>
        <taxon>Myroides</taxon>
    </lineage>
</organism>
<evidence type="ECO:0000256" key="2">
    <source>
        <dbReference type="ARBA" id="ARBA00022598"/>
    </source>
</evidence>
<evidence type="ECO:0000259" key="8">
    <source>
        <dbReference type="PROSITE" id="PS50862"/>
    </source>
</evidence>
<dbReference type="GO" id="GO:0004071">
    <property type="term" value="F:aspartate-ammonia ligase activity"/>
    <property type="evidence" value="ECO:0007669"/>
    <property type="project" value="UniProtKB-UniRule"/>
</dbReference>
<dbReference type="InterPro" id="IPR006195">
    <property type="entry name" value="aa-tRNA-synth_II"/>
</dbReference>
<evidence type="ECO:0000256" key="4">
    <source>
        <dbReference type="ARBA" id="ARBA00022741"/>
    </source>
</evidence>
<gene>
    <name evidence="9" type="primary">asnA</name>
    <name evidence="9" type="ORF">NCTC11179_02863</name>
</gene>
<dbReference type="PROSITE" id="PS50862">
    <property type="entry name" value="AA_TRNA_LIGASE_II"/>
    <property type="match status" value="1"/>
</dbReference>
<evidence type="ECO:0000256" key="1">
    <source>
        <dbReference type="ARBA" id="ARBA00022490"/>
    </source>
</evidence>
<keyword evidence="2 9" id="KW-0436">Ligase</keyword>